<dbReference type="GO" id="GO:0005829">
    <property type="term" value="C:cytosol"/>
    <property type="evidence" value="ECO:0007669"/>
    <property type="project" value="TreeGrafter"/>
</dbReference>
<dbReference type="PANTHER" id="PTHR47894:SF4">
    <property type="entry name" value="HTH-TYPE TRANSCRIPTIONAL REGULATOR GADX"/>
    <property type="match status" value="1"/>
</dbReference>
<evidence type="ECO:0000313" key="5">
    <source>
        <dbReference type="EMBL" id="ABO58850.1"/>
    </source>
</evidence>
<dbReference type="PRINTS" id="PR00032">
    <property type="entry name" value="HTHARAC"/>
</dbReference>
<dbReference type="Pfam" id="PF12625">
    <property type="entry name" value="Arabinose_bd"/>
    <property type="match status" value="1"/>
</dbReference>
<dbReference type="InterPro" id="IPR020449">
    <property type="entry name" value="Tscrpt_reg_AraC-type_HTH"/>
</dbReference>
<keyword evidence="2" id="KW-0238">DNA-binding</keyword>
<dbReference type="SMART" id="SM00342">
    <property type="entry name" value="HTH_ARAC"/>
    <property type="match status" value="1"/>
</dbReference>
<dbReference type="PROSITE" id="PS01124">
    <property type="entry name" value="HTH_ARAC_FAMILY_2"/>
    <property type="match status" value="1"/>
</dbReference>
<dbReference type="Pfam" id="PF12833">
    <property type="entry name" value="HTH_18"/>
    <property type="match status" value="1"/>
</dbReference>
<dbReference type="InterPro" id="IPR018060">
    <property type="entry name" value="HTH_AraC"/>
</dbReference>
<dbReference type="GO" id="GO:0000976">
    <property type="term" value="F:transcription cis-regulatory region binding"/>
    <property type="evidence" value="ECO:0007669"/>
    <property type="project" value="TreeGrafter"/>
</dbReference>
<evidence type="ECO:0000259" key="4">
    <source>
        <dbReference type="PROSITE" id="PS01124"/>
    </source>
</evidence>
<dbReference type="PANTHER" id="PTHR47894">
    <property type="entry name" value="HTH-TYPE TRANSCRIPTIONAL REGULATOR GADX"/>
    <property type="match status" value="1"/>
</dbReference>
<evidence type="ECO:0000256" key="2">
    <source>
        <dbReference type="ARBA" id="ARBA00023125"/>
    </source>
</evidence>
<dbReference type="AlphaFoldDB" id="A4JRE7"/>
<dbReference type="GO" id="GO:0003700">
    <property type="term" value="F:DNA-binding transcription factor activity"/>
    <property type="evidence" value="ECO:0007669"/>
    <property type="project" value="InterPro"/>
</dbReference>
<dbReference type="eggNOG" id="COG2207">
    <property type="taxonomic scope" value="Bacteria"/>
</dbReference>
<evidence type="ECO:0000313" key="6">
    <source>
        <dbReference type="Proteomes" id="UP000002287"/>
    </source>
</evidence>
<accession>A4JRE7</accession>
<dbReference type="InterPro" id="IPR009057">
    <property type="entry name" value="Homeodomain-like_sf"/>
</dbReference>
<evidence type="ECO:0000256" key="1">
    <source>
        <dbReference type="ARBA" id="ARBA00023015"/>
    </source>
</evidence>
<dbReference type="EMBL" id="CP000616">
    <property type="protein sequence ID" value="ABO58850.1"/>
    <property type="molecule type" value="Genomic_DNA"/>
</dbReference>
<gene>
    <name evidence="5" type="ordered locus">Bcep1808_5922</name>
</gene>
<dbReference type="KEGG" id="bvi:Bcep1808_5922"/>
<protein>
    <submittedName>
        <fullName evidence="5">Transcriptional regulator, AraC family</fullName>
    </submittedName>
</protein>
<name>A4JRE7_BURVG</name>
<evidence type="ECO:0000256" key="3">
    <source>
        <dbReference type="ARBA" id="ARBA00023163"/>
    </source>
</evidence>
<feature type="domain" description="HTH araC/xylS-type" evidence="4">
    <location>
        <begin position="265"/>
        <end position="361"/>
    </location>
</feature>
<dbReference type="Proteomes" id="UP000002287">
    <property type="component" value="Chromosome 3"/>
</dbReference>
<sequence>MFVSLGWGGNVPSRYAPDRTHTCHFAPRADAVVHRIGAMSAVGLTRARSMGPLVEAVVQCGASVERLFARAGLPSRLIDDPDHLIPLRDQLALVEHARRELGDATLPVRLSSDGGVNVLGPFAALLRTTATLGDAIDCASRLINRALQTATKMQIARHGRDARWTYHVAEPVEFGRQANELLALGYMRDLVRMFVGKDWQPEFLVMPGELMAQVAVEQALGVGIARGAVATLAMPMELLDAPNPMRTTGPLRIPPSLPDEDDFVGTVTELVRTSTLLDQQARVDWVAKRLDISSRTLQRQLAMHGRDFRTIRQAVSCERAHALLAAGMRVTEIAYELGYSDPAHFSRAFRAWTGRPPQRWR</sequence>
<dbReference type="InterPro" id="IPR032687">
    <property type="entry name" value="AraC-type_N"/>
</dbReference>
<keyword evidence="3" id="KW-0804">Transcription</keyword>
<dbReference type="HOGENOM" id="CLU_047522_1_2_4"/>
<organism evidence="5 6">
    <name type="scientific">Burkholderia vietnamiensis (strain G4 / LMG 22486)</name>
    <name type="common">Burkholderia cepacia (strain R1808)</name>
    <dbReference type="NCBI Taxonomy" id="269482"/>
    <lineage>
        <taxon>Bacteria</taxon>
        <taxon>Pseudomonadati</taxon>
        <taxon>Pseudomonadota</taxon>
        <taxon>Betaproteobacteria</taxon>
        <taxon>Burkholderiales</taxon>
        <taxon>Burkholderiaceae</taxon>
        <taxon>Burkholderia</taxon>
        <taxon>Burkholderia cepacia complex</taxon>
    </lineage>
</organism>
<dbReference type="Gene3D" id="1.10.10.60">
    <property type="entry name" value="Homeodomain-like"/>
    <property type="match status" value="1"/>
</dbReference>
<dbReference type="SUPFAM" id="SSF46689">
    <property type="entry name" value="Homeodomain-like"/>
    <property type="match status" value="1"/>
</dbReference>
<keyword evidence="1" id="KW-0805">Transcription regulation</keyword>
<proteinExistence type="predicted"/>
<reference evidence="6" key="1">
    <citation type="submission" date="2007-03" db="EMBL/GenBank/DDBJ databases">
        <title>Complete sequence of chromosome 3 of Burkholderia vietnamiensis G4.</title>
        <authorList>
            <consortium name="US DOE Joint Genome Institute"/>
            <person name="Copeland A."/>
            <person name="Lucas S."/>
            <person name="Lapidus A."/>
            <person name="Barry K."/>
            <person name="Detter J.C."/>
            <person name="Glavina del Rio T."/>
            <person name="Hammon N."/>
            <person name="Israni S."/>
            <person name="Dalin E."/>
            <person name="Tice H."/>
            <person name="Pitluck S."/>
            <person name="Chain P."/>
            <person name="Malfatti S."/>
            <person name="Shin M."/>
            <person name="Vergez L."/>
            <person name="Schmutz J."/>
            <person name="Larimer F."/>
            <person name="Land M."/>
            <person name="Hauser L."/>
            <person name="Kyrpides N."/>
            <person name="Tiedje J."/>
            <person name="Richardson P."/>
        </authorList>
    </citation>
    <scope>NUCLEOTIDE SEQUENCE [LARGE SCALE GENOMIC DNA]</scope>
    <source>
        <strain evidence="6">G4 / LMG 22486</strain>
    </source>
</reference>